<feature type="region of interest" description="Disordered" evidence="1">
    <location>
        <begin position="246"/>
        <end position="289"/>
    </location>
</feature>
<feature type="non-terminal residue" evidence="2">
    <location>
        <position position="338"/>
    </location>
</feature>
<keyword evidence="3" id="KW-1185">Reference proteome</keyword>
<feature type="region of interest" description="Disordered" evidence="1">
    <location>
        <begin position="188"/>
        <end position="234"/>
    </location>
</feature>
<gene>
    <name evidence="2" type="ORF">WICPIJ_002477</name>
</gene>
<accession>A0A9P8TPS8</accession>
<evidence type="ECO:0000256" key="1">
    <source>
        <dbReference type="SAM" id="MobiDB-lite"/>
    </source>
</evidence>
<dbReference type="Proteomes" id="UP000774326">
    <property type="component" value="Unassembled WGS sequence"/>
</dbReference>
<evidence type="ECO:0000313" key="2">
    <source>
        <dbReference type="EMBL" id="KAH3686555.1"/>
    </source>
</evidence>
<organism evidence="2 3">
    <name type="scientific">Wickerhamomyces pijperi</name>
    <name type="common">Yeast</name>
    <name type="synonym">Pichia pijperi</name>
    <dbReference type="NCBI Taxonomy" id="599730"/>
    <lineage>
        <taxon>Eukaryota</taxon>
        <taxon>Fungi</taxon>
        <taxon>Dikarya</taxon>
        <taxon>Ascomycota</taxon>
        <taxon>Saccharomycotina</taxon>
        <taxon>Saccharomycetes</taxon>
        <taxon>Phaffomycetales</taxon>
        <taxon>Wickerhamomycetaceae</taxon>
        <taxon>Wickerhamomyces</taxon>
    </lineage>
</organism>
<comment type="caution">
    <text evidence="2">The sequence shown here is derived from an EMBL/GenBank/DDBJ whole genome shotgun (WGS) entry which is preliminary data.</text>
</comment>
<dbReference type="EMBL" id="JAEUBG010001338">
    <property type="protein sequence ID" value="KAH3686555.1"/>
    <property type="molecule type" value="Genomic_DNA"/>
</dbReference>
<name>A0A9P8TPS8_WICPI</name>
<sequence length="338" mass="38564">RSRSDGRGSETRIHLDQITLDTVENTNQSIGKDTGTELNQDVMLLFVSGPAEPEKSHRDKDTRDQQPWQSEFRLTNTVVLLNKVIVITVTYSLERHDPQKVADQERQIHQTGDTLAEAVRRGPHRGEPDDQDVKTAVSDGHEDTQPENHRMGEQQRERSGEVDVELVKGGFTRGDFINSVICLLQKEEPNNTDNTVQDHKDPETPSPGAVLDDEPGNQRRDTRPNRWTKGVDSHSATSLIVIEQITKNTGTDDDRGIRRVGQQPLGTKPKPRYRSRPSKRTEFGSGCRRRHRWTPQLEKASSRQMGKVKCKWKQQQWNAIYGQRTSYEGSRHPFLIPR</sequence>
<feature type="compositionally biased region" description="Basic residues" evidence="1">
    <location>
        <begin position="269"/>
        <end position="278"/>
    </location>
</feature>
<reference evidence="2" key="2">
    <citation type="submission" date="2021-01" db="EMBL/GenBank/DDBJ databases">
        <authorList>
            <person name="Schikora-Tamarit M.A."/>
        </authorList>
    </citation>
    <scope>NUCLEOTIDE SEQUENCE</scope>
    <source>
        <strain evidence="2">CBS2887</strain>
    </source>
</reference>
<feature type="compositionally biased region" description="Basic and acidic residues" evidence="1">
    <location>
        <begin position="216"/>
        <end position="232"/>
    </location>
</feature>
<proteinExistence type="predicted"/>
<feature type="region of interest" description="Disordered" evidence="1">
    <location>
        <begin position="119"/>
        <end position="162"/>
    </location>
</feature>
<dbReference type="AlphaFoldDB" id="A0A9P8TPS8"/>
<reference evidence="2" key="1">
    <citation type="journal article" date="2021" name="Open Biol.">
        <title>Shared evolutionary footprints suggest mitochondrial oxidative damage underlies multiple complex I losses in fungi.</title>
        <authorList>
            <person name="Schikora-Tamarit M.A."/>
            <person name="Marcet-Houben M."/>
            <person name="Nosek J."/>
            <person name="Gabaldon T."/>
        </authorList>
    </citation>
    <scope>NUCLEOTIDE SEQUENCE</scope>
    <source>
        <strain evidence="2">CBS2887</strain>
    </source>
</reference>
<protein>
    <submittedName>
        <fullName evidence="2">Uncharacterized protein</fullName>
    </submittedName>
</protein>
<feature type="compositionally biased region" description="Basic and acidic residues" evidence="1">
    <location>
        <begin position="119"/>
        <end position="161"/>
    </location>
</feature>
<evidence type="ECO:0000313" key="3">
    <source>
        <dbReference type="Proteomes" id="UP000774326"/>
    </source>
</evidence>